<proteinExistence type="predicted"/>
<accession>A0A6G1CQ27</accession>
<evidence type="ECO:0000313" key="1">
    <source>
        <dbReference type="EMBL" id="KAF0902578.1"/>
    </source>
</evidence>
<keyword evidence="2" id="KW-1185">Reference proteome</keyword>
<evidence type="ECO:0008006" key="3">
    <source>
        <dbReference type="Google" id="ProtNLM"/>
    </source>
</evidence>
<sequence length="79" mass="9177">MVEDLAICIDACKGLENAVERMFANYEKRECFRHLMENLAKRKTGMVYGNLWPAARAFRSEVYQYRLNKVLSTDPEVGD</sequence>
<evidence type="ECO:0000313" key="2">
    <source>
        <dbReference type="Proteomes" id="UP000479710"/>
    </source>
</evidence>
<dbReference type="AlphaFoldDB" id="A0A6G1CQ27"/>
<dbReference type="Proteomes" id="UP000479710">
    <property type="component" value="Unassembled WGS sequence"/>
</dbReference>
<name>A0A6G1CQ27_9ORYZ</name>
<reference evidence="1 2" key="1">
    <citation type="submission" date="2019-11" db="EMBL/GenBank/DDBJ databases">
        <title>Whole genome sequence of Oryza granulata.</title>
        <authorList>
            <person name="Li W."/>
        </authorList>
    </citation>
    <scope>NUCLEOTIDE SEQUENCE [LARGE SCALE GENOMIC DNA]</scope>
    <source>
        <strain evidence="2">cv. Menghai</strain>
        <tissue evidence="1">Leaf</tissue>
    </source>
</reference>
<organism evidence="1 2">
    <name type="scientific">Oryza meyeriana var. granulata</name>
    <dbReference type="NCBI Taxonomy" id="110450"/>
    <lineage>
        <taxon>Eukaryota</taxon>
        <taxon>Viridiplantae</taxon>
        <taxon>Streptophyta</taxon>
        <taxon>Embryophyta</taxon>
        <taxon>Tracheophyta</taxon>
        <taxon>Spermatophyta</taxon>
        <taxon>Magnoliopsida</taxon>
        <taxon>Liliopsida</taxon>
        <taxon>Poales</taxon>
        <taxon>Poaceae</taxon>
        <taxon>BOP clade</taxon>
        <taxon>Oryzoideae</taxon>
        <taxon>Oryzeae</taxon>
        <taxon>Oryzinae</taxon>
        <taxon>Oryza</taxon>
        <taxon>Oryza meyeriana</taxon>
    </lineage>
</organism>
<dbReference type="OrthoDB" id="10596309at2759"/>
<protein>
    <recommendedName>
        <fullName evidence="3">MULE transposase domain-containing protein</fullName>
    </recommendedName>
</protein>
<gene>
    <name evidence="1" type="ORF">E2562_018074</name>
</gene>
<dbReference type="EMBL" id="SPHZ02000008">
    <property type="protein sequence ID" value="KAF0902578.1"/>
    <property type="molecule type" value="Genomic_DNA"/>
</dbReference>
<comment type="caution">
    <text evidence="1">The sequence shown here is derived from an EMBL/GenBank/DDBJ whole genome shotgun (WGS) entry which is preliminary data.</text>
</comment>